<protein>
    <submittedName>
        <fullName evidence="2">Rhodanese-related sulfurtransferase</fullName>
    </submittedName>
</protein>
<dbReference type="SUPFAM" id="SSF52821">
    <property type="entry name" value="Rhodanese/Cell cycle control phosphatase"/>
    <property type="match status" value="1"/>
</dbReference>
<sequence length="105" mass="11542">MAFNVAKTVTPQEVAAKLKRGEQLNLLDVREPEEWAVGHVAGAKHIPLGQLSQRYNELKQGEELIVLCRSGNRSGLACELLAERGFDVINMTGGLNAWIDELVTD</sequence>
<dbReference type="InterPro" id="IPR036873">
    <property type="entry name" value="Rhodanese-like_dom_sf"/>
</dbReference>
<evidence type="ECO:0000313" key="3">
    <source>
        <dbReference type="Proteomes" id="UP000517523"/>
    </source>
</evidence>
<dbReference type="InterPro" id="IPR001763">
    <property type="entry name" value="Rhodanese-like_dom"/>
</dbReference>
<dbReference type="GO" id="GO:0016740">
    <property type="term" value="F:transferase activity"/>
    <property type="evidence" value="ECO:0007669"/>
    <property type="project" value="UniProtKB-KW"/>
</dbReference>
<feature type="domain" description="Rhodanese" evidence="1">
    <location>
        <begin position="20"/>
        <end position="104"/>
    </location>
</feature>
<reference evidence="2 3" key="1">
    <citation type="submission" date="2020-08" db="EMBL/GenBank/DDBJ databases">
        <title>Genomic Encyclopedia of Type Strains, Phase III (KMG-III): the genomes of soil and plant-associated and newly described type strains.</title>
        <authorList>
            <person name="Whitman W."/>
        </authorList>
    </citation>
    <scope>NUCLEOTIDE SEQUENCE [LARGE SCALE GENOMIC DNA]</scope>
    <source>
        <strain evidence="2 3">CECT 5831</strain>
    </source>
</reference>
<evidence type="ECO:0000313" key="2">
    <source>
        <dbReference type="EMBL" id="MBB3128559.1"/>
    </source>
</evidence>
<proteinExistence type="predicted"/>
<dbReference type="EMBL" id="JACHXJ010000002">
    <property type="protein sequence ID" value="MBB3128559.1"/>
    <property type="molecule type" value="Genomic_DNA"/>
</dbReference>
<name>A0A839TTE5_9BACL</name>
<dbReference type="RefSeq" id="WP_183582718.1">
    <property type="nucleotide sequence ID" value="NZ_JACHXJ010000002.1"/>
</dbReference>
<accession>A0A839TTE5</accession>
<dbReference type="SMART" id="SM00450">
    <property type="entry name" value="RHOD"/>
    <property type="match status" value="1"/>
</dbReference>
<comment type="caution">
    <text evidence="2">The sequence shown here is derived from an EMBL/GenBank/DDBJ whole genome shotgun (WGS) entry which is preliminary data.</text>
</comment>
<dbReference type="Proteomes" id="UP000517523">
    <property type="component" value="Unassembled WGS sequence"/>
</dbReference>
<dbReference type="PANTHER" id="PTHR43031">
    <property type="entry name" value="FAD-DEPENDENT OXIDOREDUCTASE"/>
    <property type="match status" value="1"/>
</dbReference>
<evidence type="ECO:0000259" key="1">
    <source>
        <dbReference type="PROSITE" id="PS50206"/>
    </source>
</evidence>
<dbReference type="PROSITE" id="PS50206">
    <property type="entry name" value="RHODANESE_3"/>
    <property type="match status" value="1"/>
</dbReference>
<keyword evidence="2" id="KW-0808">Transferase</keyword>
<dbReference type="CDD" id="cd00158">
    <property type="entry name" value="RHOD"/>
    <property type="match status" value="1"/>
</dbReference>
<dbReference type="InterPro" id="IPR050229">
    <property type="entry name" value="GlpE_sulfurtransferase"/>
</dbReference>
<dbReference type="AlphaFoldDB" id="A0A839TTE5"/>
<dbReference type="Gene3D" id="3.40.250.10">
    <property type="entry name" value="Rhodanese-like domain"/>
    <property type="match status" value="1"/>
</dbReference>
<organism evidence="2 3">
    <name type="scientific">Paenibacillus rhizosphaerae</name>
    <dbReference type="NCBI Taxonomy" id="297318"/>
    <lineage>
        <taxon>Bacteria</taxon>
        <taxon>Bacillati</taxon>
        <taxon>Bacillota</taxon>
        <taxon>Bacilli</taxon>
        <taxon>Bacillales</taxon>
        <taxon>Paenibacillaceae</taxon>
        <taxon>Paenibacillus</taxon>
    </lineage>
</organism>
<gene>
    <name evidence="2" type="ORF">FHS19_003213</name>
</gene>
<dbReference type="Pfam" id="PF00581">
    <property type="entry name" value="Rhodanese"/>
    <property type="match status" value="1"/>
</dbReference>
<dbReference type="PANTHER" id="PTHR43031:SF1">
    <property type="entry name" value="PYRIDINE NUCLEOTIDE-DISULPHIDE OXIDOREDUCTASE"/>
    <property type="match status" value="1"/>
</dbReference>